<reference evidence="1 2" key="1">
    <citation type="journal article" date="2018" name="New Phytol.">
        <title>Phylogenomics of Endogonaceae and evolution of mycorrhizas within Mucoromycota.</title>
        <authorList>
            <person name="Chang Y."/>
            <person name="Desiro A."/>
            <person name="Na H."/>
            <person name="Sandor L."/>
            <person name="Lipzen A."/>
            <person name="Clum A."/>
            <person name="Barry K."/>
            <person name="Grigoriev I.V."/>
            <person name="Martin F.M."/>
            <person name="Stajich J.E."/>
            <person name="Smith M.E."/>
            <person name="Bonito G."/>
            <person name="Spatafora J.W."/>
        </authorList>
    </citation>
    <scope>NUCLEOTIDE SEQUENCE [LARGE SCALE GENOMIC DNA]</scope>
    <source>
        <strain evidence="1 2">AD002</strain>
    </source>
</reference>
<comment type="caution">
    <text evidence="1">The sequence shown here is derived from an EMBL/GenBank/DDBJ whole genome shotgun (WGS) entry which is preliminary data.</text>
</comment>
<name>A0A433Q6E6_9FUNG</name>
<dbReference type="AlphaFoldDB" id="A0A433Q6E6"/>
<sequence>MFLIQLAKGTDDAECLKVLCRKLRKAANVLLHHHEVWIAVYDSYLSVVRKQLHPVIEGRSATRIASTLPKIVLDDNRNVIEQEMFAAVPKPQELLIMQDLYEIKKLNSTFAPENDIDELMLQCYAALFVRFGTDVVLTRLFQERVVGSQNSVDARRYNILDRDDADAANVIAPPITAGTTSNEDFTHGVQHETSSGVVNGIPMTTTNDLLSRVFSVCRTPPVIKV</sequence>
<evidence type="ECO:0000313" key="2">
    <source>
        <dbReference type="Proteomes" id="UP000274822"/>
    </source>
</evidence>
<organism evidence="1 2">
    <name type="scientific">Jimgerdemannia flammicorona</name>
    <dbReference type="NCBI Taxonomy" id="994334"/>
    <lineage>
        <taxon>Eukaryota</taxon>
        <taxon>Fungi</taxon>
        <taxon>Fungi incertae sedis</taxon>
        <taxon>Mucoromycota</taxon>
        <taxon>Mucoromycotina</taxon>
        <taxon>Endogonomycetes</taxon>
        <taxon>Endogonales</taxon>
        <taxon>Endogonaceae</taxon>
        <taxon>Jimgerdemannia</taxon>
    </lineage>
</organism>
<keyword evidence="2" id="KW-1185">Reference proteome</keyword>
<accession>A0A433Q6E6</accession>
<dbReference type="Proteomes" id="UP000274822">
    <property type="component" value="Unassembled WGS sequence"/>
</dbReference>
<dbReference type="EMBL" id="RBNJ01013216">
    <property type="protein sequence ID" value="RUS25363.1"/>
    <property type="molecule type" value="Genomic_DNA"/>
</dbReference>
<gene>
    <name evidence="1" type="ORF">BC938DRAFT_472282</name>
</gene>
<evidence type="ECO:0000313" key="1">
    <source>
        <dbReference type="EMBL" id="RUS25363.1"/>
    </source>
</evidence>
<protein>
    <submittedName>
        <fullName evidence="1">Uncharacterized protein</fullName>
    </submittedName>
</protein>
<proteinExistence type="predicted"/>